<dbReference type="CDD" id="cd16745">
    <property type="entry name" value="RING-HC_AtRMA-like"/>
    <property type="match status" value="1"/>
</dbReference>
<comment type="function">
    <text evidence="11">E3 ubiquitin-protein ligase.</text>
</comment>
<dbReference type="SMART" id="SM00184">
    <property type="entry name" value="RING"/>
    <property type="match status" value="1"/>
</dbReference>
<keyword evidence="7 11" id="KW-0833">Ubl conjugation pathway</keyword>
<dbReference type="STRING" id="77586.A0A0D9X4P6"/>
<dbReference type="PROSITE" id="PS50089">
    <property type="entry name" value="ZF_RING_2"/>
    <property type="match status" value="1"/>
</dbReference>
<dbReference type="AlphaFoldDB" id="A0A0D9X4P6"/>
<feature type="compositionally biased region" description="Low complexity" evidence="12">
    <location>
        <begin position="505"/>
        <end position="521"/>
    </location>
</feature>
<reference evidence="14 15" key="1">
    <citation type="submission" date="2012-08" db="EMBL/GenBank/DDBJ databases">
        <title>Oryza genome evolution.</title>
        <authorList>
            <person name="Wing R.A."/>
        </authorList>
    </citation>
    <scope>NUCLEOTIDE SEQUENCE</scope>
</reference>
<reference evidence="14" key="3">
    <citation type="submission" date="2015-04" db="UniProtKB">
        <authorList>
            <consortium name="EnsemblPlants"/>
        </authorList>
    </citation>
    <scope>IDENTIFICATION</scope>
</reference>
<dbReference type="InterPro" id="IPR013083">
    <property type="entry name" value="Znf_RING/FYVE/PHD"/>
</dbReference>
<evidence type="ECO:0000256" key="5">
    <source>
        <dbReference type="ARBA" id="ARBA00022723"/>
    </source>
</evidence>
<evidence type="ECO:0000256" key="3">
    <source>
        <dbReference type="ARBA" id="ARBA00004906"/>
    </source>
</evidence>
<sequence length="534" mass="56234">MADEDSAVGGSGGRNPMDLNLYLGLPPLPQPPGRRLDVAADYPSLLPNSGATAAAAVEDEPRSSSASQEVVVVAQPSEAEGAAYSPSNALSAPEQVMVDPVSAWLVDPPEQQPAPFEMPSHTGRVTEILEHLSSSDIAQALGLEVIATARPIQPALFRRRPESGPMNSPEIVQVLGLGVIAQAAQPIPPPLFRGEIAQARMESGSAAAEAMPPEIRLRRLIQVSDQHQIGNGRAGLGPASRGQRANSPEADALAQSIQRSHSSLEASRKRKLNGDDGNVKGTDGVKKDDCCGCNGSFECNICLEAAKDPVVTPCGHLFCWPCIFQWLHAHSEHSDCPVCKAEVLEVNVTPIYGRGADCEHNEQDPTDNGIKIPPRPNASRADSLRQQLHMSDARGIASMVRRLIQNQDIVAGQAASSAGAESTAIPSPPPRARVRRQARQDQTALLPSAPATQQQVFNAGTGSGNQAPLPPPNANDAAPAVAVAPQQSSSVGQASISSTVGVIVEGSSQGSRRSRNSESTPTPTPTRRTRRRLQ</sequence>
<feature type="domain" description="RING-type" evidence="13">
    <location>
        <begin position="299"/>
        <end position="340"/>
    </location>
</feature>
<feature type="region of interest" description="Disordered" evidence="12">
    <location>
        <begin position="357"/>
        <end position="385"/>
    </location>
</feature>
<feature type="compositionally biased region" description="Low complexity" evidence="12">
    <location>
        <begin position="474"/>
        <end position="498"/>
    </location>
</feature>
<dbReference type="EnsemblPlants" id="LPERR08G03720.1">
    <property type="protein sequence ID" value="LPERR08G03720.1"/>
    <property type="gene ID" value="LPERR08G03720"/>
</dbReference>
<organism evidence="14 15">
    <name type="scientific">Leersia perrieri</name>
    <dbReference type="NCBI Taxonomy" id="77586"/>
    <lineage>
        <taxon>Eukaryota</taxon>
        <taxon>Viridiplantae</taxon>
        <taxon>Streptophyta</taxon>
        <taxon>Embryophyta</taxon>
        <taxon>Tracheophyta</taxon>
        <taxon>Spermatophyta</taxon>
        <taxon>Magnoliopsida</taxon>
        <taxon>Liliopsida</taxon>
        <taxon>Poales</taxon>
        <taxon>Poaceae</taxon>
        <taxon>BOP clade</taxon>
        <taxon>Oryzoideae</taxon>
        <taxon>Oryzeae</taxon>
        <taxon>Oryzinae</taxon>
        <taxon>Leersia</taxon>
    </lineage>
</organism>
<dbReference type="GO" id="GO:0005789">
    <property type="term" value="C:endoplasmic reticulum membrane"/>
    <property type="evidence" value="ECO:0007669"/>
    <property type="project" value="UniProtKB-SubCell"/>
</dbReference>
<evidence type="ECO:0000256" key="9">
    <source>
        <dbReference type="ARBA" id="ARBA00023136"/>
    </source>
</evidence>
<dbReference type="PANTHER" id="PTHR12313">
    <property type="entry name" value="E3 UBIQUITIN-PROTEIN LIGASE RNF5-RELATED"/>
    <property type="match status" value="1"/>
</dbReference>
<dbReference type="eggNOG" id="KOG0823">
    <property type="taxonomic scope" value="Eukaryota"/>
</dbReference>
<evidence type="ECO:0000256" key="7">
    <source>
        <dbReference type="ARBA" id="ARBA00022786"/>
    </source>
</evidence>
<dbReference type="Gramene" id="LPERR08G03720.1">
    <property type="protein sequence ID" value="LPERR08G03720.1"/>
    <property type="gene ID" value="LPERR08G03720"/>
</dbReference>
<dbReference type="Proteomes" id="UP000032180">
    <property type="component" value="Chromosome 8"/>
</dbReference>
<keyword evidence="15" id="KW-1185">Reference proteome</keyword>
<evidence type="ECO:0000256" key="1">
    <source>
        <dbReference type="ARBA" id="ARBA00000900"/>
    </source>
</evidence>
<dbReference type="GO" id="GO:0016567">
    <property type="term" value="P:protein ubiquitination"/>
    <property type="evidence" value="ECO:0007669"/>
    <property type="project" value="UniProtKB-UniPathway"/>
</dbReference>
<dbReference type="Gene3D" id="3.30.40.10">
    <property type="entry name" value="Zinc/RING finger domain, C3HC4 (zinc finger)"/>
    <property type="match status" value="1"/>
</dbReference>
<feature type="compositionally biased region" description="Polar residues" evidence="12">
    <location>
        <begin position="255"/>
        <end position="265"/>
    </location>
</feature>
<evidence type="ECO:0000256" key="10">
    <source>
        <dbReference type="PROSITE-ProRule" id="PRU00175"/>
    </source>
</evidence>
<feature type="region of interest" description="Disordered" evidence="12">
    <location>
        <begin position="229"/>
        <end position="279"/>
    </location>
</feature>
<proteinExistence type="predicted"/>
<evidence type="ECO:0000256" key="12">
    <source>
        <dbReference type="SAM" id="MobiDB-lite"/>
    </source>
</evidence>
<evidence type="ECO:0000256" key="8">
    <source>
        <dbReference type="ARBA" id="ARBA00022833"/>
    </source>
</evidence>
<dbReference type="GO" id="GO:0061630">
    <property type="term" value="F:ubiquitin protein ligase activity"/>
    <property type="evidence" value="ECO:0007669"/>
    <property type="project" value="UniProtKB-UniRule"/>
</dbReference>
<evidence type="ECO:0000256" key="4">
    <source>
        <dbReference type="ARBA" id="ARBA00022679"/>
    </source>
</evidence>
<keyword evidence="8 11" id="KW-0862">Zinc</keyword>
<dbReference type="EC" id="2.3.2.27" evidence="11"/>
<dbReference type="SUPFAM" id="SSF57850">
    <property type="entry name" value="RING/U-box"/>
    <property type="match status" value="1"/>
</dbReference>
<dbReference type="FunFam" id="3.30.40.10:FF:000881">
    <property type="entry name" value="Os08g0162400 protein"/>
    <property type="match status" value="1"/>
</dbReference>
<evidence type="ECO:0000256" key="6">
    <source>
        <dbReference type="ARBA" id="ARBA00022771"/>
    </source>
</evidence>
<dbReference type="InterPro" id="IPR045103">
    <property type="entry name" value="RNF5/RNF185-like"/>
</dbReference>
<keyword evidence="4 11" id="KW-0808">Transferase</keyword>
<evidence type="ECO:0000313" key="15">
    <source>
        <dbReference type="Proteomes" id="UP000032180"/>
    </source>
</evidence>
<evidence type="ECO:0000313" key="14">
    <source>
        <dbReference type="EnsemblPlants" id="LPERR08G03720.1"/>
    </source>
</evidence>
<keyword evidence="9" id="KW-0472">Membrane</keyword>
<keyword evidence="5 11" id="KW-0479">Metal-binding</keyword>
<feature type="region of interest" description="Disordered" evidence="12">
    <location>
        <begin position="1"/>
        <end position="67"/>
    </location>
</feature>
<evidence type="ECO:0000256" key="11">
    <source>
        <dbReference type="RuleBase" id="RU369090"/>
    </source>
</evidence>
<comment type="subcellular location">
    <subcellularLocation>
        <location evidence="2">Endomembrane system</location>
    </subcellularLocation>
    <subcellularLocation>
        <location evidence="11">Endoplasmic reticulum membrane</location>
        <topology evidence="11">Single-pass type IV membrane protein</topology>
    </subcellularLocation>
</comment>
<keyword evidence="6 10" id="KW-0863">Zinc-finger</keyword>
<name>A0A0D9X4P6_9ORYZ</name>
<dbReference type="HOGENOM" id="CLU_574093_0_0_1"/>
<dbReference type="InterPro" id="IPR001841">
    <property type="entry name" value="Znf_RING"/>
</dbReference>
<dbReference type="Pfam" id="PF00097">
    <property type="entry name" value="zf-C3HC4"/>
    <property type="match status" value="1"/>
</dbReference>
<comment type="domain">
    <text evidence="11">The RING-type zinc finger domain is responsible for E3 ligase activity.</text>
</comment>
<reference evidence="15" key="2">
    <citation type="submission" date="2013-12" db="EMBL/GenBank/DDBJ databases">
        <authorList>
            <person name="Yu Y."/>
            <person name="Lee S."/>
            <person name="de Baynast K."/>
            <person name="Wissotski M."/>
            <person name="Liu L."/>
            <person name="Talag J."/>
            <person name="Goicoechea J."/>
            <person name="Angelova A."/>
            <person name="Jetty R."/>
            <person name="Kudrna D."/>
            <person name="Golser W."/>
            <person name="Rivera L."/>
            <person name="Zhang J."/>
            <person name="Wing R."/>
        </authorList>
    </citation>
    <scope>NUCLEOTIDE SEQUENCE</scope>
</reference>
<dbReference type="GO" id="GO:0006511">
    <property type="term" value="P:ubiquitin-dependent protein catabolic process"/>
    <property type="evidence" value="ECO:0007669"/>
    <property type="project" value="UniProtKB-UniRule"/>
</dbReference>
<keyword evidence="11" id="KW-0256">Endoplasmic reticulum</keyword>
<dbReference type="GO" id="GO:0008270">
    <property type="term" value="F:zinc ion binding"/>
    <property type="evidence" value="ECO:0007669"/>
    <property type="project" value="UniProtKB-KW"/>
</dbReference>
<feature type="compositionally biased region" description="Polar residues" evidence="12">
    <location>
        <begin position="450"/>
        <end position="460"/>
    </location>
</feature>
<evidence type="ECO:0000259" key="13">
    <source>
        <dbReference type="PROSITE" id="PS50089"/>
    </source>
</evidence>
<evidence type="ECO:0000256" key="2">
    <source>
        <dbReference type="ARBA" id="ARBA00004308"/>
    </source>
</evidence>
<feature type="compositionally biased region" description="Low complexity" evidence="12">
    <location>
        <begin position="414"/>
        <end position="424"/>
    </location>
</feature>
<comment type="catalytic activity">
    <reaction evidence="1 11">
        <text>S-ubiquitinyl-[E2 ubiquitin-conjugating enzyme]-L-cysteine + [acceptor protein]-L-lysine = [E2 ubiquitin-conjugating enzyme]-L-cysteine + N(6)-ubiquitinyl-[acceptor protein]-L-lysine.</text>
        <dbReference type="EC" id="2.3.2.27"/>
    </reaction>
</comment>
<dbReference type="PROSITE" id="PS00518">
    <property type="entry name" value="ZF_RING_1"/>
    <property type="match status" value="1"/>
</dbReference>
<dbReference type="UniPathway" id="UPA00143"/>
<dbReference type="InterPro" id="IPR018957">
    <property type="entry name" value="Znf_C3HC4_RING-type"/>
</dbReference>
<comment type="pathway">
    <text evidence="3 11">Protein modification; protein ubiquitination.</text>
</comment>
<dbReference type="InterPro" id="IPR017907">
    <property type="entry name" value="Znf_RING_CS"/>
</dbReference>
<protein>
    <recommendedName>
        <fullName evidence="11">E3 ubiquitin-protein ligase RMA</fullName>
        <ecNumber evidence="11">2.3.2.27</ecNumber>
    </recommendedName>
    <alternativeName>
        <fullName evidence="11">Protein RING membrane-anchor</fullName>
    </alternativeName>
    <alternativeName>
        <fullName evidence="11">RING-type E3 ubiquitin transferase RMA</fullName>
    </alternativeName>
</protein>
<accession>A0A0D9X4P6</accession>
<feature type="region of interest" description="Disordered" evidence="12">
    <location>
        <begin position="414"/>
        <end position="534"/>
    </location>
</feature>